<dbReference type="AlphaFoldDB" id="A0A495A4R5"/>
<dbReference type="Proteomes" id="UP000269301">
    <property type="component" value="Unassembled WGS sequence"/>
</dbReference>
<evidence type="ECO:0000313" key="9">
    <source>
        <dbReference type="EMBL" id="RKQ34259.1"/>
    </source>
</evidence>
<sequence>MLTKWETLFLIIMAIAVMGHVVVTPLLMDVAGRDGWISIFLSLPFALLFAFAIYRLRLKYPESDMVAISRFLLGKLGGRVLIFLFLSYFLFLTIYSFALLIDFVHIGFLPETPRLPILIWFLIFFVYAVIKGIKRIALTASILTAIAMFTGHSITLLDTRLKDWGELRPFLEFGINPVLWGTLLLISIWMELLFLLFLPIQNTNEKRMFLLWSIGIFLNALFMLSTYTGSIAIFGLGQSDNFVYPALESVRIISLGFIDRFDIYGLLLMSVGIYIRCSLFFRIAYNMTVDRISSSWIKYGLFVFLILFVSICAYFLSADHMRLDHVLNIYAYLVILFPVPFLLLSVSHWKERRYLGKWRTTKRI</sequence>
<evidence type="ECO:0000313" key="10">
    <source>
        <dbReference type="Proteomes" id="UP000269301"/>
    </source>
</evidence>
<dbReference type="OrthoDB" id="2381188at2"/>
<feature type="transmembrane region" description="Helical" evidence="8">
    <location>
        <begin position="177"/>
        <end position="198"/>
    </location>
</feature>
<evidence type="ECO:0000256" key="2">
    <source>
        <dbReference type="ARBA" id="ARBA00007998"/>
    </source>
</evidence>
<comment type="caution">
    <text evidence="9">The sequence shown here is derived from an EMBL/GenBank/DDBJ whole genome shotgun (WGS) entry which is preliminary data.</text>
</comment>
<evidence type="ECO:0000256" key="1">
    <source>
        <dbReference type="ARBA" id="ARBA00004141"/>
    </source>
</evidence>
<keyword evidence="6 8" id="KW-1133">Transmembrane helix</keyword>
<evidence type="ECO:0000256" key="6">
    <source>
        <dbReference type="ARBA" id="ARBA00022989"/>
    </source>
</evidence>
<comment type="subcellular location">
    <subcellularLocation>
        <location evidence="1">Membrane</location>
        <topology evidence="1">Multi-pass membrane protein</topology>
    </subcellularLocation>
</comment>
<feature type="transmembrane region" description="Helical" evidence="8">
    <location>
        <begin position="7"/>
        <end position="23"/>
    </location>
</feature>
<feature type="transmembrane region" description="Helical" evidence="8">
    <location>
        <begin position="35"/>
        <end position="56"/>
    </location>
</feature>
<organism evidence="9 10">
    <name type="scientific">Oceanobacillus halophilus</name>
    <dbReference type="NCBI Taxonomy" id="930130"/>
    <lineage>
        <taxon>Bacteria</taxon>
        <taxon>Bacillati</taxon>
        <taxon>Bacillota</taxon>
        <taxon>Bacilli</taxon>
        <taxon>Bacillales</taxon>
        <taxon>Bacillaceae</taxon>
        <taxon>Oceanobacillus</taxon>
    </lineage>
</organism>
<dbReference type="Pfam" id="PF03845">
    <property type="entry name" value="Spore_permease"/>
    <property type="match status" value="1"/>
</dbReference>
<evidence type="ECO:0000256" key="8">
    <source>
        <dbReference type="SAM" id="Phobius"/>
    </source>
</evidence>
<feature type="transmembrane region" description="Helical" evidence="8">
    <location>
        <begin position="137"/>
        <end position="157"/>
    </location>
</feature>
<dbReference type="PANTHER" id="PTHR34975:SF2">
    <property type="entry name" value="SPORE GERMINATION PROTEIN A2"/>
    <property type="match status" value="1"/>
</dbReference>
<keyword evidence="3" id="KW-0813">Transport</keyword>
<comment type="similarity">
    <text evidence="2">Belongs to the amino acid-polyamine-organocation (APC) superfamily. Spore germination protein (SGP) (TC 2.A.3.9) family.</text>
</comment>
<gene>
    <name evidence="9" type="ORF">D8M06_07710</name>
</gene>
<feature type="transmembrane region" description="Helical" evidence="8">
    <location>
        <begin position="296"/>
        <end position="317"/>
    </location>
</feature>
<keyword evidence="5 8" id="KW-0812">Transmembrane</keyword>
<keyword evidence="10" id="KW-1185">Reference proteome</keyword>
<dbReference type="EMBL" id="RBZP01000004">
    <property type="protein sequence ID" value="RKQ34259.1"/>
    <property type="molecule type" value="Genomic_DNA"/>
</dbReference>
<feature type="transmembrane region" description="Helical" evidence="8">
    <location>
        <begin position="329"/>
        <end position="349"/>
    </location>
</feature>
<evidence type="ECO:0000256" key="7">
    <source>
        <dbReference type="ARBA" id="ARBA00023136"/>
    </source>
</evidence>
<name>A0A495A4R5_9BACI</name>
<dbReference type="RefSeq" id="WP_121203822.1">
    <property type="nucleotide sequence ID" value="NZ_RBZP01000004.1"/>
</dbReference>
<keyword evidence="4" id="KW-0309">Germination</keyword>
<evidence type="ECO:0000256" key="3">
    <source>
        <dbReference type="ARBA" id="ARBA00022448"/>
    </source>
</evidence>
<dbReference type="PANTHER" id="PTHR34975">
    <property type="entry name" value="SPORE GERMINATION PROTEIN A2"/>
    <property type="match status" value="1"/>
</dbReference>
<keyword evidence="7 8" id="KW-0472">Membrane</keyword>
<proteinExistence type="inferred from homology"/>
<dbReference type="InterPro" id="IPR004761">
    <property type="entry name" value="Spore_GerAB"/>
</dbReference>
<protein>
    <submittedName>
        <fullName evidence="9">Uncharacterized protein</fullName>
    </submittedName>
</protein>
<feature type="transmembrane region" description="Helical" evidence="8">
    <location>
        <begin position="113"/>
        <end position="130"/>
    </location>
</feature>
<accession>A0A495A4R5</accession>
<dbReference type="GO" id="GO:0016020">
    <property type="term" value="C:membrane"/>
    <property type="evidence" value="ECO:0007669"/>
    <property type="project" value="UniProtKB-SubCell"/>
</dbReference>
<feature type="transmembrane region" description="Helical" evidence="8">
    <location>
        <begin position="210"/>
        <end position="236"/>
    </location>
</feature>
<dbReference type="GO" id="GO:0009847">
    <property type="term" value="P:spore germination"/>
    <property type="evidence" value="ECO:0007669"/>
    <property type="project" value="InterPro"/>
</dbReference>
<evidence type="ECO:0000256" key="4">
    <source>
        <dbReference type="ARBA" id="ARBA00022544"/>
    </source>
</evidence>
<reference evidence="9 10" key="1">
    <citation type="journal article" date="2016" name="Int. J. Syst. Evol. Microbiol.">
        <title>Oceanobacillus halophilus sp. nov., a novel moderately halophilic bacterium from a hypersaline lake.</title>
        <authorList>
            <person name="Amoozegar M.A."/>
            <person name="Bagheri M."/>
            <person name="Makhdoumi A."/>
            <person name="Nikou M.M."/>
            <person name="Fazeli S.A.S."/>
            <person name="Schumann P."/>
            <person name="Sproer C."/>
            <person name="Sanchez-Porro C."/>
            <person name="Ventosa A."/>
        </authorList>
    </citation>
    <scope>NUCLEOTIDE SEQUENCE [LARGE SCALE GENOMIC DNA]</scope>
    <source>
        <strain evidence="9 10">DSM 23996</strain>
    </source>
</reference>
<feature type="transmembrane region" description="Helical" evidence="8">
    <location>
        <begin position="263"/>
        <end position="284"/>
    </location>
</feature>
<feature type="transmembrane region" description="Helical" evidence="8">
    <location>
        <begin position="76"/>
        <end position="101"/>
    </location>
</feature>
<dbReference type="NCBIfam" id="TIGR00912">
    <property type="entry name" value="2A0309"/>
    <property type="match status" value="1"/>
</dbReference>
<evidence type="ECO:0000256" key="5">
    <source>
        <dbReference type="ARBA" id="ARBA00022692"/>
    </source>
</evidence>